<evidence type="ECO:0000259" key="4">
    <source>
        <dbReference type="Pfam" id="PF13960"/>
    </source>
</evidence>
<organism evidence="5">
    <name type="scientific">Populus trichocarpa</name>
    <name type="common">Western balsam poplar</name>
    <name type="synonym">Populus balsamifera subsp. trichocarpa</name>
    <dbReference type="NCBI Taxonomy" id="3694"/>
    <lineage>
        <taxon>Eukaryota</taxon>
        <taxon>Viridiplantae</taxon>
        <taxon>Streptophyta</taxon>
        <taxon>Embryophyta</taxon>
        <taxon>Tracheophyta</taxon>
        <taxon>Spermatophyta</taxon>
        <taxon>Magnoliopsida</taxon>
        <taxon>eudicotyledons</taxon>
        <taxon>Gunneridae</taxon>
        <taxon>Pentapetalae</taxon>
        <taxon>rosids</taxon>
        <taxon>fabids</taxon>
        <taxon>Malpighiales</taxon>
        <taxon>Salicaceae</taxon>
        <taxon>Saliceae</taxon>
        <taxon>Populus</taxon>
    </lineage>
</organism>
<protein>
    <submittedName>
        <fullName evidence="5">Transposase</fullName>
    </submittedName>
</protein>
<dbReference type="PANTHER" id="PTHR48258:SF4">
    <property type="entry name" value="DUF4216 DOMAIN-CONTAINING PROTEIN"/>
    <property type="match status" value="1"/>
</dbReference>
<dbReference type="Pfam" id="PF13952">
    <property type="entry name" value="DUF4216"/>
    <property type="match status" value="1"/>
</dbReference>
<keyword evidence="1" id="KW-0175">Coiled coil</keyword>
<dbReference type="EMBL" id="DQ536145">
    <property type="protein sequence ID" value="ABG37638.1"/>
    <property type="molecule type" value="mRNA"/>
</dbReference>
<evidence type="ECO:0000259" key="3">
    <source>
        <dbReference type="Pfam" id="PF13952"/>
    </source>
</evidence>
<dbReference type="PANTHER" id="PTHR48258">
    <property type="entry name" value="DUF4218 DOMAIN-CONTAINING PROTEIN-RELATED"/>
    <property type="match status" value="1"/>
</dbReference>
<dbReference type="InterPro" id="IPR004242">
    <property type="entry name" value="Transposase_21"/>
</dbReference>
<dbReference type="InterPro" id="IPR025452">
    <property type="entry name" value="DUF4218"/>
</dbReference>
<evidence type="ECO:0000313" key="5">
    <source>
        <dbReference type="EMBL" id="ABG37638.1"/>
    </source>
</evidence>
<feature type="domain" description="DUF4218" evidence="4">
    <location>
        <begin position="666"/>
        <end position="717"/>
    </location>
</feature>
<dbReference type="Pfam" id="PF02992">
    <property type="entry name" value="Transposase_21"/>
    <property type="match status" value="1"/>
</dbReference>
<dbReference type="InterPro" id="IPR025312">
    <property type="entry name" value="DUF4216"/>
</dbReference>
<accession>Q0ZCF0</accession>
<feature type="compositionally biased region" description="Low complexity" evidence="2">
    <location>
        <begin position="1070"/>
        <end position="1089"/>
    </location>
</feature>
<feature type="region of interest" description="Disordered" evidence="2">
    <location>
        <begin position="1058"/>
        <end position="1120"/>
    </location>
</feature>
<feature type="domain" description="DUF4216" evidence="3">
    <location>
        <begin position="880"/>
        <end position="949"/>
    </location>
</feature>
<sequence length="1450" mass="166921">MMKKKKKKLMRTWRWKINSPGSAHQKPTKGDERLLQSRKQPETRRGRLWKRSPVTKASLLPFDYVVTLTESNPQTRKRNKVRSLPSKQVALLGEQLCDTEKATLSCHMLWSQCPYELPLLLTDFGFLLRELCIPILHSGQVFFDNLSTTYMASNPIQDACTKDIEIDLNFVHEHVNTGSVEEIEAKSSIQPFAWSPLRLTSFPNEPNLDPHSSKRDDHLSRLHTPLIRPLLEGKKAFTRPKTSRTPAARIYRQKQGDRKPHLLLSFRLGAFSPILKLASDPRRPKEGSAFKPYLFQDGRSSVDSSTRQSMQSSLHLSDSRYRSKVLIRKDGLIMPFVRISCFLRSSEVNPHSGAFVYQFQWLSLALPSSSSSFWNIPNSHQKQASRALIWVWVGITDGMLRIYKKKRGSLTWRLLRVFFTDGITEGFKTSAPYGDVTDSPMKLPTESPRNSKRQLRFMENYQCWYAHEEVFVSKRRMGEKVVGSTSSASNVHAAANHNTNPYRNMVVDAMRMNQDSDEPLWDGCTNHSKLSPVTQVFTIKSNHGLSSSSPVRNIDVCLRPLIDELAQLWSSGALTYDISRKQNFLMRAALMWTINDFPAYGMLSGWSTHGKLACTYCMKNNKAFTLTNGGTERTENISLLAELKRMLHPRVFLVKNCMMLYQSMVTLCLVSNQKKVKNKAHIEALICEAYIVEEISTFISYYFKPHLRTRINRVSRHDDGGEVSSNGNLSLFSNLGRPTPKNAVRGRYLSEIEFKQAHNYVLFNCDELRPFIQEHRQYLLSNNSQLTESQIFQLQDKQFATWFRTHVYQMRRSVAKSLSSLSLDPERKVKCYNEYFINGDVFHTEEYGHGRKTYNSGVCVKGSTSSELEVDYYGRLEEVVELQYHSEQNRVFLFKCYWYETTDRGIRVDPHYGLVEINSKARLSNVNDVFVFAKQCQQVYYTYTPSFRKDRSRVDWLSVLKTKPRGRVELVQDQNEDTSMRDEVFQVSELVEPYRVAPSIDLEENSNFRVFDDSLVDVDAEELNVVLNSSGQANVDEDDDIHIEDCDEVMTIQLTTKKKKIQTNDQNEALSSSSSSEEDVSLGVSQEDAPTPPAPSTDATSYRTGSQRRGGVPSHRNQFTRKYEAQWKDDISMLERHGGLEGFQTDLHPEDIWLRYLEHVMSERFTRCSQSGAGNRNRPIHGSVTTHIGGSVPFAAHAKRMVTSLGREPSPMELFVETHVRSQNRQKGVQQFVDNRAQHFVPVEGEIWGHDPLTHLEFDLDLWMEVGSSGESDKNQVYGLSNTTAENLRAARRVLTVRSSQSVSSTQFKEFVALQQHTAQLTEKYNHLSAKYEQLKAEHAQQKTDHKQLREMRVLPTEYIRRHLTVAATVTDNFNDGLNPSVFDSACHNDRRMYRRISSIGISNTHRQLYRRKTIGKCFFYFADRYSNRRWYYRRTESRRTHSVGEDVDK</sequence>
<feature type="region of interest" description="Disordered" evidence="2">
    <location>
        <begin position="1"/>
        <end position="47"/>
    </location>
</feature>
<evidence type="ECO:0000256" key="1">
    <source>
        <dbReference type="SAM" id="Coils"/>
    </source>
</evidence>
<reference evidence="5" key="1">
    <citation type="submission" date="2006-05" db="EMBL/GenBank/DDBJ databases">
        <title>Cloning and characterization of non-RGAs based on NBS domain.</title>
        <authorList>
            <person name="Zhang Z.Y."/>
            <person name="Zhang Q."/>
        </authorList>
    </citation>
    <scope>NUCLEOTIDE SEQUENCE</scope>
</reference>
<dbReference type="Pfam" id="PF13960">
    <property type="entry name" value="DUF4218"/>
    <property type="match status" value="1"/>
</dbReference>
<name>Q0ZCF0_POPTR</name>
<feature type="compositionally biased region" description="Basic and acidic residues" evidence="2">
    <location>
        <begin position="28"/>
        <end position="45"/>
    </location>
</feature>
<evidence type="ECO:0000256" key="2">
    <source>
        <dbReference type="SAM" id="MobiDB-lite"/>
    </source>
</evidence>
<proteinExistence type="evidence at transcript level"/>
<feature type="coiled-coil region" evidence="1">
    <location>
        <begin position="1318"/>
        <end position="1352"/>
    </location>
</feature>
<dbReference type="InterPro" id="IPR004252">
    <property type="entry name" value="Probable_transposase_24"/>
</dbReference>
<dbReference type="Pfam" id="PF03004">
    <property type="entry name" value="Transposase_24"/>
    <property type="match status" value="1"/>
</dbReference>
<feature type="compositionally biased region" description="Basic residues" evidence="2">
    <location>
        <begin position="1"/>
        <end position="14"/>
    </location>
</feature>
<dbReference type="ExpressionAtlas" id="Q0ZCF0">
    <property type="expression patterns" value="differential"/>
</dbReference>